<keyword evidence="3" id="KW-0804">Transcription</keyword>
<sequence length="518" mass="56975">MSGDFAKETPKDIFFARLKKFSNETFSKRMLGFSFSRAWVFLVFFNETALVSPVGEQVLTEIYQGSLFVLVLTLFACGLMSRLSEKFSSSTAARIAPAIFCIVGTSAIPFASLESPAGYAMLAVAAVATGVGSGLLLLLWGKIYSLEGGPSTAAEVSVSYVLATLLVPFYHATTHGFQMIIVSVLPIASSALMARELKRVKTETSEEQTDEMQHRAMPENGSLGYAGILVKFAISSVVFGCVISVVRFFYTANATVDPGAYPSFVFPLSALLVGCVMLGIVLFSRRLDLAFSYKPVLIFMALGCLMLPFFEANYFLSYTFALTGYFCFEIVSWVMLSDMTFRFGVPAFKAYGFGRCAVSGGVLLGSLLISWLAESVNLSSQFRFAAACLMLFVMIVAYTLTLTERDIARMHRRSMDRFETQASRIAPSDAWKSTSGDESAREPLSLEEKVAIIAEQHQVSGRALEVMTLLAQGRTAARIEQELYISRGTVNTYSHRLYQKLGVHSRQELLDLIYSVEE</sequence>
<evidence type="ECO:0000256" key="2">
    <source>
        <dbReference type="ARBA" id="ARBA00023125"/>
    </source>
</evidence>
<dbReference type="RefSeq" id="WP_160943214.1">
    <property type="nucleotide sequence ID" value="NZ_CP063310.1"/>
</dbReference>
<dbReference type="SUPFAM" id="SSF103473">
    <property type="entry name" value="MFS general substrate transporter"/>
    <property type="match status" value="1"/>
</dbReference>
<dbReference type="InterPro" id="IPR000792">
    <property type="entry name" value="Tscrpt_reg_LuxR_C"/>
</dbReference>
<dbReference type="InterPro" id="IPR036259">
    <property type="entry name" value="MFS_trans_sf"/>
</dbReference>
<keyword evidence="1" id="KW-0805">Transcription regulation</keyword>
<dbReference type="PANTHER" id="PTHR44688">
    <property type="entry name" value="DNA-BINDING TRANSCRIPTIONAL ACTIVATOR DEVR_DOSR"/>
    <property type="match status" value="1"/>
</dbReference>
<protein>
    <submittedName>
        <fullName evidence="4">Uncharacterized protein</fullName>
    </submittedName>
</protein>
<dbReference type="CDD" id="cd06170">
    <property type="entry name" value="LuxR_C_like"/>
    <property type="match status" value="1"/>
</dbReference>
<organism evidence="4 5">
    <name type="scientific">Eggerthella guodeyinii</name>
    <dbReference type="NCBI Taxonomy" id="2690837"/>
    <lineage>
        <taxon>Bacteria</taxon>
        <taxon>Bacillati</taxon>
        <taxon>Actinomycetota</taxon>
        <taxon>Coriobacteriia</taxon>
        <taxon>Eggerthellales</taxon>
        <taxon>Eggerthellaceae</taxon>
        <taxon>Eggerthella</taxon>
    </lineage>
</organism>
<dbReference type="AlphaFoldDB" id="A0A6L7IV57"/>
<dbReference type="PRINTS" id="PR00038">
    <property type="entry name" value="HTHLUXR"/>
</dbReference>
<name>A0A6L7IV57_9ACTN</name>
<proteinExistence type="predicted"/>
<reference evidence="4 5" key="1">
    <citation type="submission" date="2020-10" db="EMBL/GenBank/DDBJ databases">
        <title>Eggerthella sp. nov., isolated from human feces.</title>
        <authorList>
            <person name="Yajun G."/>
        </authorList>
    </citation>
    <scope>NUCLEOTIDE SEQUENCE [LARGE SCALE GENOMIC DNA]</scope>
    <source>
        <strain evidence="4 5">HF-1101</strain>
    </source>
</reference>
<dbReference type="SUPFAM" id="SSF46894">
    <property type="entry name" value="C-terminal effector domain of the bipartite response regulators"/>
    <property type="match status" value="1"/>
</dbReference>
<dbReference type="InterPro" id="IPR036388">
    <property type="entry name" value="WH-like_DNA-bd_sf"/>
</dbReference>
<dbReference type="Proteomes" id="UP000478463">
    <property type="component" value="Chromosome"/>
</dbReference>
<dbReference type="GO" id="GO:0003677">
    <property type="term" value="F:DNA binding"/>
    <property type="evidence" value="ECO:0007669"/>
    <property type="project" value="UniProtKB-KW"/>
</dbReference>
<dbReference type="PROSITE" id="PS50043">
    <property type="entry name" value="HTH_LUXR_2"/>
    <property type="match status" value="1"/>
</dbReference>
<evidence type="ECO:0000313" key="5">
    <source>
        <dbReference type="Proteomes" id="UP000478463"/>
    </source>
</evidence>
<dbReference type="PANTHER" id="PTHR44688:SF16">
    <property type="entry name" value="DNA-BINDING TRANSCRIPTIONAL ACTIVATOR DEVR_DOSR"/>
    <property type="match status" value="1"/>
</dbReference>
<dbReference type="Pfam" id="PF00196">
    <property type="entry name" value="GerE"/>
    <property type="match status" value="1"/>
</dbReference>
<dbReference type="EMBL" id="CP063310">
    <property type="protein sequence ID" value="QOS69443.1"/>
    <property type="molecule type" value="Genomic_DNA"/>
</dbReference>
<dbReference type="Gene3D" id="1.10.10.10">
    <property type="entry name" value="Winged helix-like DNA-binding domain superfamily/Winged helix DNA-binding domain"/>
    <property type="match status" value="1"/>
</dbReference>
<evidence type="ECO:0000313" key="4">
    <source>
        <dbReference type="EMBL" id="QOS69443.1"/>
    </source>
</evidence>
<accession>A0A6L7IV57</accession>
<keyword evidence="2" id="KW-0238">DNA-binding</keyword>
<dbReference type="KEGG" id="egd:GS424_006260"/>
<dbReference type="SMART" id="SM00421">
    <property type="entry name" value="HTH_LUXR"/>
    <property type="match status" value="1"/>
</dbReference>
<dbReference type="InterPro" id="IPR016032">
    <property type="entry name" value="Sig_transdc_resp-reg_C-effctor"/>
</dbReference>
<gene>
    <name evidence="4" type="ORF">GS424_006260</name>
</gene>
<evidence type="ECO:0000256" key="3">
    <source>
        <dbReference type="ARBA" id="ARBA00023163"/>
    </source>
</evidence>
<dbReference type="GO" id="GO:0006355">
    <property type="term" value="P:regulation of DNA-templated transcription"/>
    <property type="evidence" value="ECO:0007669"/>
    <property type="project" value="InterPro"/>
</dbReference>
<evidence type="ECO:0000256" key="1">
    <source>
        <dbReference type="ARBA" id="ARBA00023015"/>
    </source>
</evidence>